<proteinExistence type="predicted"/>
<reference evidence="1 2" key="1">
    <citation type="journal article" date="2012" name="PLoS Pathog.">
        <title>Diverse lifestyles and strategies of plant pathogenesis encoded in the genomes of eighteen Dothideomycetes fungi.</title>
        <authorList>
            <person name="Ohm R.A."/>
            <person name="Feau N."/>
            <person name="Henrissat B."/>
            <person name="Schoch C.L."/>
            <person name="Horwitz B.A."/>
            <person name="Barry K.W."/>
            <person name="Condon B.J."/>
            <person name="Copeland A.C."/>
            <person name="Dhillon B."/>
            <person name="Glaser F."/>
            <person name="Hesse C.N."/>
            <person name="Kosti I."/>
            <person name="LaButti K."/>
            <person name="Lindquist E.A."/>
            <person name="Lucas S."/>
            <person name="Salamov A.A."/>
            <person name="Bradshaw R.E."/>
            <person name="Ciuffetti L."/>
            <person name="Hamelin R.C."/>
            <person name="Kema G.H.J."/>
            <person name="Lawrence C."/>
            <person name="Scott J.A."/>
            <person name="Spatafora J.W."/>
            <person name="Turgeon B.G."/>
            <person name="de Wit P.J.G.M."/>
            <person name="Zhong S."/>
            <person name="Goodwin S.B."/>
            <person name="Grigoriev I.V."/>
        </authorList>
    </citation>
    <scope>NUCLEOTIDE SEQUENCE [LARGE SCALE GENOMIC DNA]</scope>
    <source>
        <strain evidence="1 2">SO2202</strain>
    </source>
</reference>
<accession>M3DF33</accession>
<dbReference type="Proteomes" id="UP000016931">
    <property type="component" value="Unassembled WGS sequence"/>
</dbReference>
<dbReference type="EMBL" id="KB456261">
    <property type="protein sequence ID" value="EMF16134.1"/>
    <property type="molecule type" value="Genomic_DNA"/>
</dbReference>
<sequence length="184" mass="20029">MADPELATSHTKRISYAEYDYMYPSTSDPVTNPNNNNSTTTTTTPTVLNFHIRRSEIKEFTIIPLDNLSTARSIIASKLDSLSTSPTRVVLLNDEARVDMPEVSLDELEKLVREETVLGSGRARQLFVIVYDCDPTISSTGGGGHGGERVGVGNSSSGCCEGGGKIPYQGRRREVRLKDCCAVL</sequence>
<dbReference type="AlphaFoldDB" id="M3DF33"/>
<keyword evidence="2" id="KW-1185">Reference proteome</keyword>
<dbReference type="HOGENOM" id="CLU_1469090_0_0_1"/>
<evidence type="ECO:0000313" key="2">
    <source>
        <dbReference type="Proteomes" id="UP000016931"/>
    </source>
</evidence>
<dbReference type="RefSeq" id="XP_016764255.1">
    <property type="nucleotide sequence ID" value="XM_016900626.1"/>
</dbReference>
<evidence type="ECO:0000313" key="1">
    <source>
        <dbReference type="EMBL" id="EMF16134.1"/>
    </source>
</evidence>
<dbReference type="OrthoDB" id="10477391at2759"/>
<organism evidence="1 2">
    <name type="scientific">Sphaerulina musiva (strain SO2202)</name>
    <name type="common">Poplar stem canker fungus</name>
    <name type="synonym">Septoria musiva</name>
    <dbReference type="NCBI Taxonomy" id="692275"/>
    <lineage>
        <taxon>Eukaryota</taxon>
        <taxon>Fungi</taxon>
        <taxon>Dikarya</taxon>
        <taxon>Ascomycota</taxon>
        <taxon>Pezizomycotina</taxon>
        <taxon>Dothideomycetes</taxon>
        <taxon>Dothideomycetidae</taxon>
        <taxon>Mycosphaerellales</taxon>
        <taxon>Mycosphaerellaceae</taxon>
        <taxon>Sphaerulina</taxon>
    </lineage>
</organism>
<evidence type="ECO:0008006" key="3">
    <source>
        <dbReference type="Google" id="ProtNLM"/>
    </source>
</evidence>
<protein>
    <recommendedName>
        <fullName evidence="3">Ubiquitin-like domain-containing protein</fullName>
    </recommendedName>
</protein>
<name>M3DF33_SPHMS</name>
<dbReference type="GeneID" id="27897763"/>
<gene>
    <name evidence="1" type="ORF">SEPMUDRAFT_106289</name>
</gene>